<name>A0A067SUT4_GALM3</name>
<feature type="non-terminal residue" evidence="2">
    <location>
        <position position="1"/>
    </location>
</feature>
<reference evidence="3" key="1">
    <citation type="journal article" date="2014" name="Proc. Natl. Acad. Sci. U.S.A.">
        <title>Extensive sampling of basidiomycete genomes demonstrates inadequacy of the white-rot/brown-rot paradigm for wood decay fungi.</title>
        <authorList>
            <person name="Riley R."/>
            <person name="Salamov A.A."/>
            <person name="Brown D.W."/>
            <person name="Nagy L.G."/>
            <person name="Floudas D."/>
            <person name="Held B.W."/>
            <person name="Levasseur A."/>
            <person name="Lombard V."/>
            <person name="Morin E."/>
            <person name="Otillar R."/>
            <person name="Lindquist E.A."/>
            <person name="Sun H."/>
            <person name="LaButti K.M."/>
            <person name="Schmutz J."/>
            <person name="Jabbour D."/>
            <person name="Luo H."/>
            <person name="Baker S.E."/>
            <person name="Pisabarro A.G."/>
            <person name="Walton J.D."/>
            <person name="Blanchette R.A."/>
            <person name="Henrissat B."/>
            <person name="Martin F."/>
            <person name="Cullen D."/>
            <person name="Hibbett D.S."/>
            <person name="Grigoriev I.V."/>
        </authorList>
    </citation>
    <scope>NUCLEOTIDE SEQUENCE [LARGE SCALE GENOMIC DNA]</scope>
    <source>
        <strain evidence="3">CBS 339.88</strain>
    </source>
</reference>
<proteinExistence type="predicted"/>
<dbReference type="HOGENOM" id="CLU_2114666_0_0_1"/>
<organism evidence="2 3">
    <name type="scientific">Galerina marginata (strain CBS 339.88)</name>
    <dbReference type="NCBI Taxonomy" id="685588"/>
    <lineage>
        <taxon>Eukaryota</taxon>
        <taxon>Fungi</taxon>
        <taxon>Dikarya</taxon>
        <taxon>Basidiomycota</taxon>
        <taxon>Agaricomycotina</taxon>
        <taxon>Agaricomycetes</taxon>
        <taxon>Agaricomycetidae</taxon>
        <taxon>Agaricales</taxon>
        <taxon>Agaricineae</taxon>
        <taxon>Strophariaceae</taxon>
        <taxon>Galerina</taxon>
    </lineage>
</organism>
<dbReference type="Proteomes" id="UP000027222">
    <property type="component" value="Unassembled WGS sequence"/>
</dbReference>
<feature type="compositionally biased region" description="Polar residues" evidence="1">
    <location>
        <begin position="104"/>
        <end position="115"/>
    </location>
</feature>
<feature type="region of interest" description="Disordered" evidence="1">
    <location>
        <begin position="92"/>
        <end position="115"/>
    </location>
</feature>
<feature type="compositionally biased region" description="Acidic residues" evidence="1">
    <location>
        <begin position="33"/>
        <end position="56"/>
    </location>
</feature>
<protein>
    <submittedName>
        <fullName evidence="2">Uncharacterized protein</fullName>
    </submittedName>
</protein>
<keyword evidence="3" id="KW-1185">Reference proteome</keyword>
<accession>A0A067SUT4</accession>
<feature type="compositionally biased region" description="Basic and acidic residues" evidence="1">
    <location>
        <begin position="57"/>
        <end position="70"/>
    </location>
</feature>
<evidence type="ECO:0000256" key="1">
    <source>
        <dbReference type="SAM" id="MobiDB-lite"/>
    </source>
</evidence>
<sequence>ESDVEISGDEADDGVAGAAQQSQRRRRRCIVNDSDDDGCNDGEECENANDSDEIDDDDRRENEGSDKACSDDEFEKLDDWAMEHAALPLMKIQSSPPTGRVKAASTSYRSPWTTL</sequence>
<gene>
    <name evidence="2" type="ORF">GALMADRAFT_254916</name>
</gene>
<dbReference type="AlphaFoldDB" id="A0A067SUT4"/>
<feature type="region of interest" description="Disordered" evidence="1">
    <location>
        <begin position="1"/>
        <end position="72"/>
    </location>
</feature>
<evidence type="ECO:0000313" key="2">
    <source>
        <dbReference type="EMBL" id="KDR70513.1"/>
    </source>
</evidence>
<dbReference type="EMBL" id="KL142397">
    <property type="protein sequence ID" value="KDR70513.1"/>
    <property type="molecule type" value="Genomic_DNA"/>
</dbReference>
<evidence type="ECO:0000313" key="3">
    <source>
        <dbReference type="Proteomes" id="UP000027222"/>
    </source>
</evidence>
<feature type="compositionally biased region" description="Acidic residues" evidence="1">
    <location>
        <begin position="1"/>
        <end position="13"/>
    </location>
</feature>